<gene>
    <name evidence="1" type="ORF">CD32_00555</name>
</gene>
<evidence type="ECO:0000313" key="1">
    <source>
        <dbReference type="EMBL" id="KGR89275.1"/>
    </source>
</evidence>
<sequence>MSNKLIDRLEELADEMKVIVHQLRVPSTIQAVEDVIEFEGQQYKKVDREAREGDVIVQDVAHSAWLYKGKPYKMVSDEEVKLENGCVSKLYTGWGGRTPETVDVYELIVEDKQKIRGITIGIDAPKSANQLRAEVIEKAKGFVEEAINQGKYGSPMSELGNETYQYKFFSIDFDVNDREVKVSVYQNRSHDKRMKQEPLHVNTAKCNPSDVFNEHIGKAIALGRALGLDVSEFENAVQPKELVTGHLIEVKYRKYSDKQIRTIVTHEDEVKSTSNTADFIEKETFWHQIINDTNAEYEVNA</sequence>
<dbReference type="Proteomes" id="UP000030437">
    <property type="component" value="Unassembled WGS sequence"/>
</dbReference>
<keyword evidence="2" id="KW-1185">Reference proteome</keyword>
<dbReference type="OrthoDB" id="2589702at2"/>
<dbReference type="RefSeq" id="WP_036150184.1">
    <property type="nucleotide sequence ID" value="NZ_AVCX01000033.1"/>
</dbReference>
<organism evidence="1 2">
    <name type="scientific">Lysinibacillus odysseyi 34hs-1 = NBRC 100172</name>
    <dbReference type="NCBI Taxonomy" id="1220589"/>
    <lineage>
        <taxon>Bacteria</taxon>
        <taxon>Bacillati</taxon>
        <taxon>Bacillota</taxon>
        <taxon>Bacilli</taxon>
        <taxon>Bacillales</taxon>
        <taxon>Bacillaceae</taxon>
        <taxon>Lysinibacillus</taxon>
    </lineage>
</organism>
<evidence type="ECO:0000313" key="2">
    <source>
        <dbReference type="Proteomes" id="UP000030437"/>
    </source>
</evidence>
<name>A0A0A3J0T4_9BACI</name>
<proteinExistence type="predicted"/>
<comment type="caution">
    <text evidence="1">The sequence shown here is derived from an EMBL/GenBank/DDBJ whole genome shotgun (WGS) entry which is preliminary data.</text>
</comment>
<dbReference type="AlphaFoldDB" id="A0A0A3J0T4"/>
<protein>
    <submittedName>
        <fullName evidence="1">Uncharacterized protein</fullName>
    </submittedName>
</protein>
<accession>A0A0A3J0T4</accession>
<dbReference type="eggNOG" id="ENOG50344MR">
    <property type="taxonomic scope" value="Bacteria"/>
</dbReference>
<reference evidence="1 2" key="1">
    <citation type="submission" date="2014-02" db="EMBL/GenBank/DDBJ databases">
        <title>Draft genome sequence of Lysinibacillus odysseyi NBRC 100172.</title>
        <authorList>
            <person name="Zhang F."/>
            <person name="Wang G."/>
            <person name="Zhang L."/>
        </authorList>
    </citation>
    <scope>NUCLEOTIDE SEQUENCE [LARGE SCALE GENOMIC DNA]</scope>
    <source>
        <strain evidence="1 2">NBRC 100172</strain>
    </source>
</reference>
<dbReference type="EMBL" id="JPVP01000029">
    <property type="protein sequence ID" value="KGR89275.1"/>
    <property type="molecule type" value="Genomic_DNA"/>
</dbReference>